<dbReference type="RefSeq" id="WP_279927777.1">
    <property type="nucleotide sequence ID" value="NZ_JARWBG010000010.1"/>
</dbReference>
<keyword evidence="2" id="KW-1185">Reference proteome</keyword>
<gene>
    <name evidence="1" type="ORF">QCN29_11620</name>
</gene>
<comment type="caution">
    <text evidence="1">The sequence shown here is derived from an EMBL/GenBank/DDBJ whole genome shotgun (WGS) entry which is preliminary data.</text>
</comment>
<name>A0ABT6HM49_9ACTN</name>
<evidence type="ECO:0000313" key="2">
    <source>
        <dbReference type="Proteomes" id="UP001223144"/>
    </source>
</evidence>
<reference evidence="1 2" key="1">
    <citation type="submission" date="2023-04" db="EMBL/GenBank/DDBJ databases">
        <title>Streptomyces chengmaiensis sp. nov. isolated from the stem of mangrove plant in Hainan.</title>
        <authorList>
            <person name="Huang X."/>
            <person name="Zhou S."/>
            <person name="Chu X."/>
            <person name="Xie Y."/>
            <person name="Lin Y."/>
        </authorList>
    </citation>
    <scope>NUCLEOTIDE SEQUENCE [LARGE SCALE GENOMIC DNA]</scope>
    <source>
        <strain evidence="1 2">HNM0663</strain>
    </source>
</reference>
<protein>
    <submittedName>
        <fullName evidence="1">DUF6415 family natural product biosynthesis protein</fullName>
    </submittedName>
</protein>
<organism evidence="1 2">
    <name type="scientific">Streptomyces chengmaiensis</name>
    <dbReference type="NCBI Taxonomy" id="3040919"/>
    <lineage>
        <taxon>Bacteria</taxon>
        <taxon>Bacillati</taxon>
        <taxon>Actinomycetota</taxon>
        <taxon>Actinomycetes</taxon>
        <taxon>Kitasatosporales</taxon>
        <taxon>Streptomycetaceae</taxon>
        <taxon>Streptomyces</taxon>
    </lineage>
</organism>
<dbReference type="Pfam" id="PF19979">
    <property type="entry name" value="DUF6415"/>
    <property type="match status" value="1"/>
</dbReference>
<dbReference type="EMBL" id="JARWBG010000010">
    <property type="protein sequence ID" value="MDH2389431.1"/>
    <property type="molecule type" value="Genomic_DNA"/>
</dbReference>
<sequence length="118" mass="12260">MSPAPSPARLDVEGMRTDAAQLLAPDADAPADDGLSELTLRLRGHIMQLIPALGDGIAVHPRNDDTLADAIAGVARAHRRLAVEAPNGSLTQAVAYAQGLARTVVELTEHLAALEAGR</sequence>
<proteinExistence type="predicted"/>
<dbReference type="Proteomes" id="UP001223144">
    <property type="component" value="Unassembled WGS sequence"/>
</dbReference>
<accession>A0ABT6HM49</accession>
<dbReference type="InterPro" id="IPR046300">
    <property type="entry name" value="DUF6415"/>
</dbReference>
<evidence type="ECO:0000313" key="1">
    <source>
        <dbReference type="EMBL" id="MDH2389431.1"/>
    </source>
</evidence>